<dbReference type="PANTHER" id="PTHR33744">
    <property type="entry name" value="CARBOHYDRATE DIACID REGULATOR"/>
    <property type="match status" value="1"/>
</dbReference>
<comment type="similarity">
    <text evidence="1">Belongs to the CdaR family.</text>
</comment>
<dbReference type="EMBL" id="DVFN01000035">
    <property type="protein sequence ID" value="HIQ69197.1"/>
    <property type="molecule type" value="Genomic_DNA"/>
</dbReference>
<dbReference type="Pfam" id="PF17853">
    <property type="entry name" value="GGDEF_2"/>
    <property type="match status" value="1"/>
</dbReference>
<proteinExistence type="inferred from homology"/>
<reference evidence="4" key="2">
    <citation type="journal article" date="2021" name="PeerJ">
        <title>Extensive microbial diversity within the chicken gut microbiome revealed by metagenomics and culture.</title>
        <authorList>
            <person name="Gilroy R."/>
            <person name="Ravi A."/>
            <person name="Getino M."/>
            <person name="Pursley I."/>
            <person name="Horton D.L."/>
            <person name="Alikhan N.F."/>
            <person name="Baker D."/>
            <person name="Gharbi K."/>
            <person name="Hall N."/>
            <person name="Watson M."/>
            <person name="Adriaenssens E.M."/>
            <person name="Foster-Nyarko E."/>
            <person name="Jarju S."/>
            <person name="Secka A."/>
            <person name="Antonio M."/>
            <person name="Oren A."/>
            <person name="Chaudhuri R.R."/>
            <person name="La Ragione R."/>
            <person name="Hildebrand F."/>
            <person name="Pallen M.J."/>
        </authorList>
    </citation>
    <scope>NUCLEOTIDE SEQUENCE</scope>
    <source>
        <strain evidence="4">ChiSjej2B20-13462</strain>
    </source>
</reference>
<feature type="domain" description="PucR C-terminal helix-turn-helix" evidence="2">
    <location>
        <begin position="437"/>
        <end position="493"/>
    </location>
</feature>
<sequence>MKLSPALICRELSQVYRTSAGSSLSLKPTLKRPMLLGLDEKPGPGTLCILAPDDSRAASAHPSALLVAVGKGSAGSGQLMVDAPSLGDVYNQIQKIFNRYESWYTELVESRLQGQSIQALLELSYPIFQRPLVVIGMDFSVIASVRAEALEMTRGIFGATESTYGVVTDLKHNAAYAAARTKDGCFYFKGDEGRGSLCVNIKKYDQTTYRLLAYDRPGEAGDMTDGFLLETLAGIIEHALLHNTAPAVGGDQVLQTILLTAISDRTADYVTISQRMDATGWLSSHYYLCVVLQVSYLDQKNLTVRSICGYLENILSASCAFQFKDDIVVFVNLSLSAMSLDEISARLSFFIRDSLLKAGYSRVLLGHFNFRRQYDQAMIALEVGSRLNPSFWIHRFNDVAFPYILEQITRKLPAYMVSHERLLRLKYADEENGTEYFRTLRLYLDNHFNAVQTARELFIHRSTFLYRLERIKAILGTDFTNSDENLYLMLSYRLLDREEPGTGQRT</sequence>
<dbReference type="Proteomes" id="UP000886874">
    <property type="component" value="Unassembled WGS sequence"/>
</dbReference>
<evidence type="ECO:0000313" key="4">
    <source>
        <dbReference type="EMBL" id="HIQ69197.1"/>
    </source>
</evidence>
<reference evidence="4" key="1">
    <citation type="submission" date="2020-10" db="EMBL/GenBank/DDBJ databases">
        <authorList>
            <person name="Gilroy R."/>
        </authorList>
    </citation>
    <scope>NUCLEOTIDE SEQUENCE</scope>
    <source>
        <strain evidence="4">ChiSjej2B20-13462</strain>
    </source>
</reference>
<evidence type="ECO:0000259" key="3">
    <source>
        <dbReference type="Pfam" id="PF17853"/>
    </source>
</evidence>
<feature type="domain" description="CdaR GGDEF-like" evidence="3">
    <location>
        <begin position="268"/>
        <end position="383"/>
    </location>
</feature>
<comment type="caution">
    <text evidence="4">The sequence shown here is derived from an EMBL/GenBank/DDBJ whole genome shotgun (WGS) entry which is preliminary data.</text>
</comment>
<dbReference type="InterPro" id="IPR025736">
    <property type="entry name" value="PucR_C-HTH_dom"/>
</dbReference>
<evidence type="ECO:0000256" key="1">
    <source>
        <dbReference type="ARBA" id="ARBA00006754"/>
    </source>
</evidence>
<dbReference type="Pfam" id="PF13556">
    <property type="entry name" value="HTH_30"/>
    <property type="match status" value="1"/>
</dbReference>
<evidence type="ECO:0000313" key="5">
    <source>
        <dbReference type="Proteomes" id="UP000886874"/>
    </source>
</evidence>
<accession>A0A9D0Z4S4</accession>
<organism evidence="4 5">
    <name type="scientific">Candidatus Avoscillospira stercorigallinarum</name>
    <dbReference type="NCBI Taxonomy" id="2840708"/>
    <lineage>
        <taxon>Bacteria</taxon>
        <taxon>Bacillati</taxon>
        <taxon>Bacillota</taxon>
        <taxon>Clostridia</taxon>
        <taxon>Eubacteriales</taxon>
        <taxon>Oscillospiraceae</taxon>
        <taxon>Oscillospiraceae incertae sedis</taxon>
        <taxon>Candidatus Avoscillospira</taxon>
    </lineage>
</organism>
<dbReference type="Gene3D" id="1.10.10.2840">
    <property type="entry name" value="PucR C-terminal helix-turn-helix domain"/>
    <property type="match status" value="1"/>
</dbReference>
<evidence type="ECO:0000259" key="2">
    <source>
        <dbReference type="Pfam" id="PF13556"/>
    </source>
</evidence>
<protein>
    <submittedName>
        <fullName evidence="4">Helix-turn-helix domain-containing protein</fullName>
    </submittedName>
</protein>
<name>A0A9D0Z4S4_9FIRM</name>
<gene>
    <name evidence="4" type="ORF">IAA67_02545</name>
</gene>
<dbReference type="InterPro" id="IPR042070">
    <property type="entry name" value="PucR_C-HTH_sf"/>
</dbReference>
<dbReference type="InterPro" id="IPR041522">
    <property type="entry name" value="CdaR_GGDEF"/>
</dbReference>
<dbReference type="PANTHER" id="PTHR33744:SF1">
    <property type="entry name" value="DNA-BINDING TRANSCRIPTIONAL ACTIVATOR ADER"/>
    <property type="match status" value="1"/>
</dbReference>
<dbReference type="InterPro" id="IPR051448">
    <property type="entry name" value="CdaR-like_regulators"/>
</dbReference>
<dbReference type="AlphaFoldDB" id="A0A9D0Z4S4"/>